<keyword evidence="3" id="KW-0808">Transferase</keyword>
<dbReference type="Gene3D" id="3.30.40.10">
    <property type="entry name" value="Zinc/RING finger domain, C3HC4 (zinc finger)"/>
    <property type="match status" value="1"/>
</dbReference>
<evidence type="ECO:0000256" key="1">
    <source>
        <dbReference type="ARBA" id="ARBA00000900"/>
    </source>
</evidence>
<organism evidence="11 12">
    <name type="scientific">Trypanosoma rangeli</name>
    <dbReference type="NCBI Taxonomy" id="5698"/>
    <lineage>
        <taxon>Eukaryota</taxon>
        <taxon>Discoba</taxon>
        <taxon>Euglenozoa</taxon>
        <taxon>Kinetoplastea</taxon>
        <taxon>Metakinetoplastina</taxon>
        <taxon>Trypanosomatida</taxon>
        <taxon>Trypanosomatidae</taxon>
        <taxon>Trypanosoma</taxon>
        <taxon>Herpetosoma</taxon>
    </lineage>
</organism>
<evidence type="ECO:0000256" key="5">
    <source>
        <dbReference type="ARBA" id="ARBA00022771"/>
    </source>
</evidence>
<evidence type="ECO:0000259" key="10">
    <source>
        <dbReference type="PROSITE" id="PS50089"/>
    </source>
</evidence>
<proteinExistence type="predicted"/>
<evidence type="ECO:0000256" key="6">
    <source>
        <dbReference type="ARBA" id="ARBA00022786"/>
    </source>
</evidence>
<feature type="compositionally biased region" description="Low complexity" evidence="9">
    <location>
        <begin position="63"/>
        <end position="74"/>
    </location>
</feature>
<comment type="catalytic activity">
    <reaction evidence="1">
        <text>S-ubiquitinyl-[E2 ubiquitin-conjugating enzyme]-L-cysteine + [acceptor protein]-L-lysine = [E2 ubiquitin-conjugating enzyme]-L-cysteine + N(6)-ubiquitinyl-[acceptor protein]-L-lysine.</text>
        <dbReference type="EC" id="2.3.2.27"/>
    </reaction>
</comment>
<dbReference type="PANTHER" id="PTHR46463">
    <property type="entry name" value="ZINC FINGER, RING/FYVE/PHD-TYPE"/>
    <property type="match status" value="1"/>
</dbReference>
<dbReference type="Proteomes" id="UP000283634">
    <property type="component" value="Unassembled WGS sequence"/>
</dbReference>
<dbReference type="GO" id="GO:0008270">
    <property type="term" value="F:zinc ion binding"/>
    <property type="evidence" value="ECO:0007669"/>
    <property type="project" value="UniProtKB-KW"/>
</dbReference>
<name>A0A3R7KN02_TRYRA</name>
<keyword evidence="7" id="KW-0862">Zinc</keyword>
<protein>
    <recommendedName>
        <fullName evidence="2">RING-type E3 ubiquitin transferase</fullName>
        <ecNumber evidence="2">2.3.2.27</ecNumber>
    </recommendedName>
</protein>
<dbReference type="InterPro" id="IPR001841">
    <property type="entry name" value="Znf_RING"/>
</dbReference>
<gene>
    <name evidence="11" type="ORF">TraAM80_09151</name>
</gene>
<dbReference type="OMA" id="RNMKENT"/>
<dbReference type="PANTHER" id="PTHR46463:SF10">
    <property type="entry name" value="OS01G0926200 PROTEIN"/>
    <property type="match status" value="1"/>
</dbReference>
<feature type="compositionally biased region" description="Basic and acidic residues" evidence="9">
    <location>
        <begin position="253"/>
        <end position="267"/>
    </location>
</feature>
<dbReference type="InterPro" id="IPR013083">
    <property type="entry name" value="Znf_RING/FYVE/PHD"/>
</dbReference>
<dbReference type="RefSeq" id="XP_029234318.1">
    <property type="nucleotide sequence ID" value="XM_029385853.1"/>
</dbReference>
<dbReference type="AlphaFoldDB" id="A0A3R7KN02"/>
<keyword evidence="6" id="KW-0833">Ubl conjugation pathway</keyword>
<feature type="compositionally biased region" description="Polar residues" evidence="9">
    <location>
        <begin position="91"/>
        <end position="101"/>
    </location>
</feature>
<evidence type="ECO:0000313" key="12">
    <source>
        <dbReference type="Proteomes" id="UP000283634"/>
    </source>
</evidence>
<keyword evidence="12" id="KW-1185">Reference proteome</keyword>
<evidence type="ECO:0000256" key="2">
    <source>
        <dbReference type="ARBA" id="ARBA00012483"/>
    </source>
</evidence>
<evidence type="ECO:0000313" key="11">
    <source>
        <dbReference type="EMBL" id="RNE97815.1"/>
    </source>
</evidence>
<dbReference type="PROSITE" id="PS50089">
    <property type="entry name" value="ZF_RING_2"/>
    <property type="match status" value="1"/>
</dbReference>
<keyword evidence="4" id="KW-0479">Metal-binding</keyword>
<reference evidence="11 12" key="1">
    <citation type="journal article" date="2018" name="BMC Genomics">
        <title>Genomic comparison of Trypanosoma conorhini and Trypanosoma rangeli to Trypanosoma cruzi strains of high and low virulence.</title>
        <authorList>
            <person name="Bradwell K.R."/>
            <person name="Koparde V.N."/>
            <person name="Matveyev A.V."/>
            <person name="Serrano M.G."/>
            <person name="Alves J.M."/>
            <person name="Parikh H."/>
            <person name="Huang B."/>
            <person name="Lee V."/>
            <person name="Espinosa-Alvarez O."/>
            <person name="Ortiz P.A."/>
            <person name="Costa-Martins A.G."/>
            <person name="Teixeira M.M."/>
            <person name="Buck G.A."/>
        </authorList>
    </citation>
    <scope>NUCLEOTIDE SEQUENCE [LARGE SCALE GENOMIC DNA]</scope>
    <source>
        <strain evidence="11 12">AM80</strain>
    </source>
</reference>
<evidence type="ECO:0000256" key="8">
    <source>
        <dbReference type="PROSITE-ProRule" id="PRU00175"/>
    </source>
</evidence>
<dbReference type="OrthoDB" id="8062037at2759"/>
<dbReference type="GO" id="GO:0061630">
    <property type="term" value="F:ubiquitin protein ligase activity"/>
    <property type="evidence" value="ECO:0007669"/>
    <property type="project" value="UniProtKB-EC"/>
</dbReference>
<evidence type="ECO:0000256" key="4">
    <source>
        <dbReference type="ARBA" id="ARBA00022723"/>
    </source>
</evidence>
<sequence>MVLQKAGCASESSVFSSRVSKRELAFDEVSTTHDSVQGSCTSDCTRIVKPVQAQLHAFGTRRCSTSSSQNNTRTSRLHDTKTEFSAEGGDSTVSRSNSYSVRTGSMASSMKAYKEKETVVDAEYSEEEEICCICLEGYTEENPVMYGRCGHHLHLPCLMNWKQRSNICPICSSESLGGVADDIEASPPVHMTDEDIFSLLLQQHLEQYTHPARQHNQREYVHARGHELTAHSTVRHATRSGNALQRHQNRATLPDESRRPTRGRRESGALANASSRKLTRVESGTRVRNMKENTVVAFFNRVFCCFKR</sequence>
<dbReference type="EMBL" id="MKGL01000521">
    <property type="protein sequence ID" value="RNE97815.1"/>
    <property type="molecule type" value="Genomic_DNA"/>
</dbReference>
<feature type="region of interest" description="Disordered" evidence="9">
    <location>
        <begin position="230"/>
        <end position="283"/>
    </location>
</feature>
<dbReference type="Pfam" id="PF13639">
    <property type="entry name" value="zf-RING_2"/>
    <property type="match status" value="1"/>
</dbReference>
<dbReference type="VEuPathDB" id="TriTrypDB:TRSC58_06583"/>
<evidence type="ECO:0000256" key="3">
    <source>
        <dbReference type="ARBA" id="ARBA00022679"/>
    </source>
</evidence>
<comment type="caution">
    <text evidence="11">The sequence shown here is derived from an EMBL/GenBank/DDBJ whole genome shotgun (WGS) entry which is preliminary data.</text>
</comment>
<feature type="region of interest" description="Disordered" evidence="9">
    <location>
        <begin position="63"/>
        <end position="101"/>
    </location>
</feature>
<dbReference type="SUPFAM" id="SSF57850">
    <property type="entry name" value="RING/U-box"/>
    <property type="match status" value="1"/>
</dbReference>
<accession>A0A3R7KN02</accession>
<evidence type="ECO:0000256" key="9">
    <source>
        <dbReference type="SAM" id="MobiDB-lite"/>
    </source>
</evidence>
<evidence type="ECO:0000256" key="7">
    <source>
        <dbReference type="ARBA" id="ARBA00022833"/>
    </source>
</evidence>
<dbReference type="SMART" id="SM00184">
    <property type="entry name" value="RING"/>
    <property type="match status" value="1"/>
</dbReference>
<keyword evidence="5 8" id="KW-0863">Zinc-finger</keyword>
<feature type="domain" description="RING-type" evidence="10">
    <location>
        <begin position="131"/>
        <end position="172"/>
    </location>
</feature>
<dbReference type="GeneID" id="40333084"/>
<dbReference type="EC" id="2.3.2.27" evidence="2"/>